<dbReference type="Proteomes" id="UP000789396">
    <property type="component" value="Unassembled WGS sequence"/>
</dbReference>
<protein>
    <submittedName>
        <fullName evidence="1">13951_t:CDS:1</fullName>
    </submittedName>
</protein>
<reference evidence="1" key="1">
    <citation type="submission" date="2021-06" db="EMBL/GenBank/DDBJ databases">
        <authorList>
            <person name="Kallberg Y."/>
            <person name="Tangrot J."/>
            <person name="Rosling A."/>
        </authorList>
    </citation>
    <scope>NUCLEOTIDE SEQUENCE</scope>
    <source>
        <strain evidence="1">IN212</strain>
    </source>
</reference>
<evidence type="ECO:0000313" key="2">
    <source>
        <dbReference type="Proteomes" id="UP000789396"/>
    </source>
</evidence>
<feature type="non-terminal residue" evidence="1">
    <location>
        <position position="150"/>
    </location>
</feature>
<organism evidence="1 2">
    <name type="scientific">Racocetra fulgida</name>
    <dbReference type="NCBI Taxonomy" id="60492"/>
    <lineage>
        <taxon>Eukaryota</taxon>
        <taxon>Fungi</taxon>
        <taxon>Fungi incertae sedis</taxon>
        <taxon>Mucoromycota</taxon>
        <taxon>Glomeromycotina</taxon>
        <taxon>Glomeromycetes</taxon>
        <taxon>Diversisporales</taxon>
        <taxon>Gigasporaceae</taxon>
        <taxon>Racocetra</taxon>
    </lineage>
</organism>
<sequence length="150" mass="17755">MLRGNFNEEYLELSWKARRQRRHERRRVYSPFWQNETHIKRLRNQFSLSEPNILSVVVFNSPQLGYDFKRNKKLILKEKFTLANNSIGGGIADILTRHERQDTQLTCFEKLRARIIKEITGPNEEVKGKIEGREEKNDNLSLLARVDDSL</sequence>
<keyword evidence="2" id="KW-1185">Reference proteome</keyword>
<evidence type="ECO:0000313" key="1">
    <source>
        <dbReference type="EMBL" id="CAG8761121.1"/>
    </source>
</evidence>
<name>A0A9N9NUC8_9GLOM</name>
<comment type="caution">
    <text evidence="1">The sequence shown here is derived from an EMBL/GenBank/DDBJ whole genome shotgun (WGS) entry which is preliminary data.</text>
</comment>
<accession>A0A9N9NUC8</accession>
<proteinExistence type="predicted"/>
<gene>
    <name evidence="1" type="ORF">RFULGI_LOCUS14319</name>
</gene>
<dbReference type="EMBL" id="CAJVPZ010041166">
    <property type="protein sequence ID" value="CAG8761121.1"/>
    <property type="molecule type" value="Genomic_DNA"/>
</dbReference>
<dbReference type="AlphaFoldDB" id="A0A9N9NUC8"/>